<evidence type="ECO:0000313" key="2">
    <source>
        <dbReference type="Proteomes" id="UP000529310"/>
    </source>
</evidence>
<keyword evidence="2" id="KW-1185">Reference proteome</keyword>
<reference evidence="1 2" key="1">
    <citation type="submission" date="2020-08" db="EMBL/GenBank/DDBJ databases">
        <title>Sequencing the genomes of 1000 actinobacteria strains.</title>
        <authorList>
            <person name="Klenk H.-P."/>
        </authorList>
    </citation>
    <scope>NUCLEOTIDE SEQUENCE [LARGE SCALE GENOMIC DNA]</scope>
    <source>
        <strain evidence="1 2">DSM 27099</strain>
    </source>
</reference>
<organism evidence="1 2">
    <name type="scientific">Microbacterium endophyticum</name>
    <dbReference type="NCBI Taxonomy" id="1526412"/>
    <lineage>
        <taxon>Bacteria</taxon>
        <taxon>Bacillati</taxon>
        <taxon>Actinomycetota</taxon>
        <taxon>Actinomycetes</taxon>
        <taxon>Micrococcales</taxon>
        <taxon>Microbacteriaceae</taxon>
        <taxon>Microbacterium</taxon>
    </lineage>
</organism>
<dbReference type="EMBL" id="JACHWQ010000001">
    <property type="protein sequence ID" value="MBB2975101.1"/>
    <property type="molecule type" value="Genomic_DNA"/>
</dbReference>
<gene>
    <name evidence="1" type="ORF">FHX49_000642</name>
</gene>
<protein>
    <submittedName>
        <fullName evidence="1">Uncharacterized protein</fullName>
    </submittedName>
</protein>
<dbReference type="AlphaFoldDB" id="A0A7W4YMW6"/>
<name>A0A7W4YMW6_9MICO</name>
<dbReference type="Proteomes" id="UP000529310">
    <property type="component" value="Unassembled WGS sequence"/>
</dbReference>
<accession>A0A7W4YMW6</accession>
<sequence length="46" mass="5068">MTFTWTCEKTGLHLISGPGVYSYHIGNYSASTPHSLVGGIRLITHY</sequence>
<comment type="caution">
    <text evidence="1">The sequence shown here is derived from an EMBL/GenBank/DDBJ whole genome shotgun (WGS) entry which is preliminary data.</text>
</comment>
<proteinExistence type="predicted"/>
<evidence type="ECO:0000313" key="1">
    <source>
        <dbReference type="EMBL" id="MBB2975101.1"/>
    </source>
</evidence>